<keyword evidence="8" id="KW-0378">Hydrolase</keyword>
<evidence type="ECO:0000259" key="16">
    <source>
        <dbReference type="Pfam" id="PF05193"/>
    </source>
</evidence>
<dbReference type="Pfam" id="PF16187">
    <property type="entry name" value="Peptidase_M16_M"/>
    <property type="match status" value="1"/>
</dbReference>
<reference evidence="19 20" key="1">
    <citation type="submission" date="2017-08" db="EMBL/GenBank/DDBJ databases">
        <title>Halovibrio sewagensis sp. nov., isolated from wastewater of high salinity.</title>
        <authorList>
            <person name="Dong X."/>
            <person name="Zhang G."/>
        </authorList>
    </citation>
    <scope>NUCLEOTIDE SEQUENCE [LARGE SCALE GENOMIC DNA]</scope>
    <source>
        <strain evidence="19 20">YL5-2</strain>
    </source>
</reference>
<comment type="similarity">
    <text evidence="3">Belongs to the peptidase M16 family.</text>
</comment>
<keyword evidence="20" id="KW-1185">Reference proteome</keyword>
<dbReference type="InterPro" id="IPR054734">
    <property type="entry name" value="PqqF-like_C_4"/>
</dbReference>
<dbReference type="Pfam" id="PF22456">
    <property type="entry name" value="PqqF-like_C_4"/>
    <property type="match status" value="1"/>
</dbReference>
<protein>
    <recommendedName>
        <fullName evidence="5">Protease 3</fullName>
        <ecNumber evidence="4">3.4.24.55</ecNumber>
    </recommendedName>
    <alternativeName>
        <fullName evidence="13">Pitrilysin</fullName>
    </alternativeName>
    <alternativeName>
        <fullName evidence="12">Protease III</fullName>
    </alternativeName>
    <alternativeName>
        <fullName evidence="11">Protease pi</fullName>
    </alternativeName>
</protein>
<evidence type="ECO:0000256" key="5">
    <source>
        <dbReference type="ARBA" id="ARBA00017565"/>
    </source>
</evidence>
<name>A0A2A2FA58_9GAMM</name>
<feature type="domain" description="Coenzyme PQQ synthesis protein F-like C-terminal lobe" evidence="18">
    <location>
        <begin position="779"/>
        <end position="878"/>
    </location>
</feature>
<dbReference type="EC" id="3.4.24.55" evidence="4"/>
<keyword evidence="6" id="KW-0645">Protease</keyword>
<evidence type="ECO:0000256" key="2">
    <source>
        <dbReference type="ARBA" id="ARBA00002184"/>
    </source>
</evidence>
<dbReference type="Proteomes" id="UP000218896">
    <property type="component" value="Unassembled WGS sequence"/>
</dbReference>
<proteinExistence type="inferred from homology"/>
<dbReference type="FunFam" id="3.30.830.10:FF:000005">
    <property type="entry name" value="nardilysin isoform X1"/>
    <property type="match status" value="1"/>
</dbReference>
<organism evidence="19 20">
    <name type="scientific">Halovibrio salipaludis</name>
    <dbReference type="NCBI Taxonomy" id="2032626"/>
    <lineage>
        <taxon>Bacteria</taxon>
        <taxon>Pseudomonadati</taxon>
        <taxon>Pseudomonadota</taxon>
        <taxon>Gammaproteobacteria</taxon>
        <taxon>Oceanospirillales</taxon>
        <taxon>Halomonadaceae</taxon>
        <taxon>Halovibrio</taxon>
    </lineage>
</organism>
<dbReference type="InterPro" id="IPR011249">
    <property type="entry name" value="Metalloenz_LuxS/M16"/>
</dbReference>
<dbReference type="PANTHER" id="PTHR43690">
    <property type="entry name" value="NARDILYSIN"/>
    <property type="match status" value="1"/>
</dbReference>
<feature type="chain" id="PRO_5013376400" description="Protease 3" evidence="14">
    <location>
        <begin position="32"/>
        <end position="953"/>
    </location>
</feature>
<dbReference type="Gene3D" id="3.30.830.10">
    <property type="entry name" value="Metalloenzyme, LuxS/M16 peptidase-like"/>
    <property type="match status" value="4"/>
</dbReference>
<evidence type="ECO:0000313" key="20">
    <source>
        <dbReference type="Proteomes" id="UP000218896"/>
    </source>
</evidence>
<evidence type="ECO:0000259" key="17">
    <source>
        <dbReference type="Pfam" id="PF16187"/>
    </source>
</evidence>
<dbReference type="InterPro" id="IPR011765">
    <property type="entry name" value="Pept_M16_N"/>
</dbReference>
<keyword evidence="14" id="KW-0732">Signal</keyword>
<dbReference type="GO" id="GO:0006508">
    <property type="term" value="P:proteolysis"/>
    <property type="evidence" value="ECO:0007669"/>
    <property type="project" value="UniProtKB-KW"/>
</dbReference>
<dbReference type="GO" id="GO:0046872">
    <property type="term" value="F:metal ion binding"/>
    <property type="evidence" value="ECO:0007669"/>
    <property type="project" value="UniProtKB-KW"/>
</dbReference>
<dbReference type="FunFam" id="3.30.830.10:FF:000012">
    <property type="entry name" value="Protease 3"/>
    <property type="match status" value="1"/>
</dbReference>
<dbReference type="AlphaFoldDB" id="A0A2A2FA58"/>
<dbReference type="InterPro" id="IPR032632">
    <property type="entry name" value="Peptidase_M16_M"/>
</dbReference>
<evidence type="ECO:0000259" key="18">
    <source>
        <dbReference type="Pfam" id="PF22456"/>
    </source>
</evidence>
<feature type="signal peptide" evidence="14">
    <location>
        <begin position="1"/>
        <end position="31"/>
    </location>
</feature>
<dbReference type="Pfam" id="PF00675">
    <property type="entry name" value="Peptidase_M16"/>
    <property type="match status" value="1"/>
</dbReference>
<evidence type="ECO:0000256" key="3">
    <source>
        <dbReference type="ARBA" id="ARBA00007261"/>
    </source>
</evidence>
<evidence type="ECO:0000256" key="10">
    <source>
        <dbReference type="ARBA" id="ARBA00023049"/>
    </source>
</evidence>
<feature type="domain" description="Peptidase M16 middle/third" evidence="17">
    <location>
        <begin position="404"/>
        <end position="678"/>
    </location>
</feature>
<evidence type="ECO:0000313" key="19">
    <source>
        <dbReference type="EMBL" id="PAU81423.1"/>
    </source>
</evidence>
<dbReference type="EMBL" id="NSKD01000002">
    <property type="protein sequence ID" value="PAU81423.1"/>
    <property type="molecule type" value="Genomic_DNA"/>
</dbReference>
<dbReference type="InterPro" id="IPR007863">
    <property type="entry name" value="Peptidase_M16_C"/>
</dbReference>
<evidence type="ECO:0000256" key="7">
    <source>
        <dbReference type="ARBA" id="ARBA00022723"/>
    </source>
</evidence>
<dbReference type="Pfam" id="PF05193">
    <property type="entry name" value="Peptidase_M16_C"/>
    <property type="match status" value="1"/>
</dbReference>
<keyword evidence="10" id="KW-0482">Metalloprotease</keyword>
<sequence length="953" mass="107587">MTARFSPRPAARLAGLVMGTVLGLTAQSAAADVVQRTSPETGPGATAEYRYLTLENGLGALLVSDPRADKAAAALDVHVGAGADPEDRAGLAHFTEHMLFLGTETYPDPGEYKSFINSHGGSHNAFTSALDTNYFFNVEPGFLEPALDRFSEQFRVPTFAAELIERERNAVNSEFSAHRRNDGRRFWSALKQTFPDGHPLAGFTVGNLETLSNEDGELRAETVEFYERHYSANLMELVVIGPQPLEELESMVVPRFSPVANRGHSAPRYTQPFLESEQMPRLLEVDAIRDTRQLQLTFPIPSTEEDYRNKPLSYLSHLIGHEGQGSLHAVLKEAGLVDKLSAGQSMDTGDQAMMNISMSLTPEGRDQWREVVRLTFDYLDLIRENGIRQVYFEEQQKLNDIELRFRERDKPIHEASSLASRLHRVAPDDVVIAPWLYETYEPSVYRELMNHLKPDNVLVSLLAPVEETDDWQTTPYYDTPYRLTDLEAEQLVSGSERSEQLTLPEPNPFIPEDLSLVAGDDMPRPRAMGDGPLELWYARDTRFEAPRANVYLSLRSPAATGSARNVVLTRLLAETVRDELNALAYPARIAGLDYQVYSHLRGITVKLSGYSDKLPRLMEDVLGRLRHPELDPEPVRTRLQQIRDDLANAAERRPYEIASGAIHEQLLDNVYPHATRLEAARELAPEDLADHTARFYSALDPVMLVHGNMTRAAALNIRSRVTSLVMEDVEPTEVPRARVRRLAAEEQTLDVSVRHSDQGYLRYIQGADSDYATQARFRLLAQLLSSPFYERLRTNQQMGYIVQGTYYPMLEAPGIGFIVQSPKNRFERIDESVTTFLKEQEKRLANLDGETLERQKQAVVSRLAQDDTRLSEVADRYWQEIDRGNHDFDNREQLIEAVKAIDHEALMATYRNAVLEDPRALLINAHRDVPREAESLQSLEYDGSFPRTVTGTE</sequence>
<evidence type="ECO:0000256" key="13">
    <source>
        <dbReference type="ARBA" id="ARBA00033450"/>
    </source>
</evidence>
<dbReference type="InterPro" id="IPR050626">
    <property type="entry name" value="Peptidase_M16"/>
</dbReference>
<comment type="cofactor">
    <cofactor evidence="1">
        <name>Zn(2+)</name>
        <dbReference type="ChEBI" id="CHEBI:29105"/>
    </cofactor>
</comment>
<evidence type="ECO:0000256" key="11">
    <source>
        <dbReference type="ARBA" id="ARBA00029597"/>
    </source>
</evidence>
<comment type="caution">
    <text evidence="19">The sequence shown here is derived from an EMBL/GenBank/DDBJ whole genome shotgun (WGS) entry which is preliminary data.</text>
</comment>
<evidence type="ECO:0000259" key="15">
    <source>
        <dbReference type="Pfam" id="PF00675"/>
    </source>
</evidence>
<dbReference type="OrthoDB" id="9811314at2"/>
<dbReference type="SUPFAM" id="SSF63411">
    <property type="entry name" value="LuxS/MPP-like metallohydrolase"/>
    <property type="match status" value="4"/>
</dbReference>
<evidence type="ECO:0000256" key="1">
    <source>
        <dbReference type="ARBA" id="ARBA00001947"/>
    </source>
</evidence>
<evidence type="ECO:0000256" key="6">
    <source>
        <dbReference type="ARBA" id="ARBA00022670"/>
    </source>
</evidence>
<evidence type="ECO:0000256" key="14">
    <source>
        <dbReference type="SAM" id="SignalP"/>
    </source>
</evidence>
<comment type="function">
    <text evidence="2">Endopeptidase that degrades small peptides of less than 7 kDa, such as glucagon and insulin.</text>
</comment>
<dbReference type="PANTHER" id="PTHR43690:SF18">
    <property type="entry name" value="INSULIN-DEGRADING ENZYME-RELATED"/>
    <property type="match status" value="1"/>
</dbReference>
<feature type="domain" description="Peptidase M16 N-terminal" evidence="15">
    <location>
        <begin position="61"/>
        <end position="185"/>
    </location>
</feature>
<dbReference type="GO" id="GO:0004222">
    <property type="term" value="F:metalloendopeptidase activity"/>
    <property type="evidence" value="ECO:0007669"/>
    <property type="project" value="UniProtKB-EC"/>
</dbReference>
<gene>
    <name evidence="19" type="ORF">CK501_07720</name>
</gene>
<accession>A0A2A2FA58</accession>
<keyword evidence="9" id="KW-0862">Zinc</keyword>
<keyword evidence="7" id="KW-0479">Metal-binding</keyword>
<evidence type="ECO:0000256" key="8">
    <source>
        <dbReference type="ARBA" id="ARBA00022801"/>
    </source>
</evidence>
<evidence type="ECO:0000256" key="4">
    <source>
        <dbReference type="ARBA" id="ARBA00012449"/>
    </source>
</evidence>
<dbReference type="RefSeq" id="WP_095617142.1">
    <property type="nucleotide sequence ID" value="NZ_NSKD01000002.1"/>
</dbReference>
<evidence type="ECO:0000256" key="9">
    <source>
        <dbReference type="ARBA" id="ARBA00022833"/>
    </source>
</evidence>
<evidence type="ECO:0000256" key="12">
    <source>
        <dbReference type="ARBA" id="ARBA00031184"/>
    </source>
</evidence>
<feature type="domain" description="Peptidase M16 C-terminal" evidence="16">
    <location>
        <begin position="224"/>
        <end position="397"/>
    </location>
</feature>